<dbReference type="InterPro" id="IPR036177">
    <property type="entry name" value="Peptidase_M55_sf"/>
</dbReference>
<accession>A0ABS4KLU8</accession>
<dbReference type="RefSeq" id="WP_209661807.1">
    <property type="nucleotide sequence ID" value="NZ_JAGGLI010000038.1"/>
</dbReference>
<dbReference type="EMBL" id="JAGGLI010000038">
    <property type="protein sequence ID" value="MBP2028748.1"/>
    <property type="molecule type" value="Genomic_DNA"/>
</dbReference>
<gene>
    <name evidence="1" type="ORF">J2Z35_002578</name>
</gene>
<dbReference type="Pfam" id="PF04951">
    <property type="entry name" value="Peptidase_M55"/>
    <property type="match status" value="1"/>
</dbReference>
<sequence length="265" mass="29390">MKIFISADIEGVCGVTHWDEAKKGKGDYLEFAQQMTFEVNAACEGANEAGAKEIVIKDAHDSARNIFHNMLPLNTKLIKGWSGSSYIMVQELDESYDALIYIGYHSAGGIDGNPLSHTLNSNLQYIKLNGEYASEFLIHSYIAAYHNVPVVFLSGDKVLCEEVKGIDKNIVTVAVKEGRGDSTINIHPKLAIDQIKKGVKTAMSKDLSNYKINLPEKFELEVKYKNHIATTSKANYPSAELVDSHTIRFSSNDFMEMLKAIAFIC</sequence>
<reference evidence="1 2" key="1">
    <citation type="submission" date="2021-03" db="EMBL/GenBank/DDBJ databases">
        <title>Genomic Encyclopedia of Type Strains, Phase IV (KMG-IV): sequencing the most valuable type-strain genomes for metagenomic binning, comparative biology and taxonomic classification.</title>
        <authorList>
            <person name="Goeker M."/>
        </authorList>
    </citation>
    <scope>NUCLEOTIDE SEQUENCE [LARGE SCALE GENOMIC DNA]</scope>
    <source>
        <strain evidence="1 2">DSM 27512</strain>
    </source>
</reference>
<keyword evidence="1" id="KW-0378">Hydrolase</keyword>
<dbReference type="EC" id="3.4.11.-" evidence="1"/>
<keyword evidence="1" id="KW-0645">Protease</keyword>
<name>A0ABS4KLU8_9FIRM</name>
<proteinExistence type="predicted"/>
<dbReference type="PIRSF" id="PIRSF015853">
    <property type="entry name" value="Pep_DppA"/>
    <property type="match status" value="1"/>
</dbReference>
<evidence type="ECO:0000313" key="1">
    <source>
        <dbReference type="EMBL" id="MBP2028748.1"/>
    </source>
</evidence>
<comment type="caution">
    <text evidence="1">The sequence shown here is derived from an EMBL/GenBank/DDBJ whole genome shotgun (WGS) entry which is preliminary data.</text>
</comment>
<dbReference type="CDD" id="cd08770">
    <property type="entry name" value="DAP_dppA_3"/>
    <property type="match status" value="1"/>
</dbReference>
<dbReference type="GO" id="GO:0004177">
    <property type="term" value="F:aminopeptidase activity"/>
    <property type="evidence" value="ECO:0007669"/>
    <property type="project" value="UniProtKB-KW"/>
</dbReference>
<organism evidence="1 2">
    <name type="scientific">Acetoanaerobium pronyense</name>
    <dbReference type="NCBI Taxonomy" id="1482736"/>
    <lineage>
        <taxon>Bacteria</taxon>
        <taxon>Bacillati</taxon>
        <taxon>Bacillota</taxon>
        <taxon>Clostridia</taxon>
        <taxon>Peptostreptococcales</taxon>
        <taxon>Filifactoraceae</taxon>
        <taxon>Acetoanaerobium</taxon>
    </lineage>
</organism>
<dbReference type="InterPro" id="IPR027476">
    <property type="entry name" value="DppA_N"/>
</dbReference>
<dbReference type="Gene3D" id="3.30.1360.130">
    <property type="entry name" value="Dipeptide transport protein"/>
    <property type="match status" value="1"/>
</dbReference>
<dbReference type="SUPFAM" id="SSF63992">
    <property type="entry name" value="Dipeptide transport protein"/>
    <property type="match status" value="1"/>
</dbReference>
<dbReference type="Proteomes" id="UP001314903">
    <property type="component" value="Unassembled WGS sequence"/>
</dbReference>
<keyword evidence="1" id="KW-0031">Aminopeptidase</keyword>
<dbReference type="Gene3D" id="3.40.50.10780">
    <property type="entry name" value="Dipeptide transport protein"/>
    <property type="match status" value="1"/>
</dbReference>
<keyword evidence="2" id="KW-1185">Reference proteome</keyword>
<evidence type="ECO:0000313" key="2">
    <source>
        <dbReference type="Proteomes" id="UP001314903"/>
    </source>
</evidence>
<dbReference type="InterPro" id="IPR007035">
    <property type="entry name" value="Peptidase_M55"/>
</dbReference>
<protein>
    <submittedName>
        <fullName evidence="1">D-amino peptidase</fullName>
        <ecNumber evidence="1">3.4.11.-</ecNumber>
    </submittedName>
</protein>